<dbReference type="PIRSF" id="PIRSF000774">
    <property type="entry name" value="RpoN"/>
    <property type="match status" value="1"/>
</dbReference>
<dbReference type="PROSITE" id="PS50044">
    <property type="entry name" value="SIGMA54_3"/>
    <property type="match status" value="1"/>
</dbReference>
<keyword evidence="5 9" id="KW-0805">Transcription regulation</keyword>
<dbReference type="OrthoDB" id="9814402at2"/>
<dbReference type="GO" id="GO:0001216">
    <property type="term" value="F:DNA-binding transcription activator activity"/>
    <property type="evidence" value="ECO:0007669"/>
    <property type="project" value="InterPro"/>
</dbReference>
<dbReference type="NCBIfam" id="NF009118">
    <property type="entry name" value="PRK12469.1"/>
    <property type="match status" value="1"/>
</dbReference>
<protein>
    <recommendedName>
        <fullName evidence="9">RNA polymerase sigma-54 factor</fullName>
    </recommendedName>
</protein>
<dbReference type="InterPro" id="IPR038709">
    <property type="entry name" value="RpoN_core-bd_sf"/>
</dbReference>
<dbReference type="Pfam" id="PF04552">
    <property type="entry name" value="Sigma54_DBD"/>
    <property type="match status" value="1"/>
</dbReference>
<dbReference type="RefSeq" id="WP_088812918.1">
    <property type="nucleotide sequence ID" value="NZ_FYEX01000001.1"/>
</dbReference>
<keyword evidence="3 9" id="KW-0808">Transferase</keyword>
<evidence type="ECO:0000256" key="1">
    <source>
        <dbReference type="ARBA" id="ARBA00008798"/>
    </source>
</evidence>
<evidence type="ECO:0000256" key="6">
    <source>
        <dbReference type="ARBA" id="ARBA00023082"/>
    </source>
</evidence>
<keyword evidence="4 9" id="KW-0548">Nucleotidyltransferase</keyword>
<gene>
    <name evidence="12" type="ORF">SAMN06295916_1076</name>
</gene>
<dbReference type="Pfam" id="PF04963">
    <property type="entry name" value="Sigma54_CBD"/>
    <property type="match status" value="1"/>
</dbReference>
<evidence type="ECO:0000256" key="7">
    <source>
        <dbReference type="ARBA" id="ARBA00023125"/>
    </source>
</evidence>
<name>A0A212TEA5_9BURK</name>
<dbReference type="EMBL" id="FYEX01000001">
    <property type="protein sequence ID" value="SNC64362.1"/>
    <property type="molecule type" value="Genomic_DNA"/>
</dbReference>
<dbReference type="GO" id="GO:0000428">
    <property type="term" value="C:DNA-directed RNA polymerase complex"/>
    <property type="evidence" value="ECO:0007669"/>
    <property type="project" value="UniProtKB-KW"/>
</dbReference>
<evidence type="ECO:0000256" key="3">
    <source>
        <dbReference type="ARBA" id="ARBA00022679"/>
    </source>
</evidence>
<dbReference type="PROSITE" id="PS00717">
    <property type="entry name" value="SIGMA54_1"/>
    <property type="match status" value="1"/>
</dbReference>
<organism evidence="12 13">
    <name type="scientific">Polynucleobacter victoriensis</name>
    <dbReference type="NCBI Taxonomy" id="2049319"/>
    <lineage>
        <taxon>Bacteria</taxon>
        <taxon>Pseudomonadati</taxon>
        <taxon>Pseudomonadota</taxon>
        <taxon>Betaproteobacteria</taxon>
        <taxon>Burkholderiales</taxon>
        <taxon>Burkholderiaceae</taxon>
        <taxon>Polynucleobacter</taxon>
    </lineage>
</organism>
<evidence type="ECO:0000256" key="2">
    <source>
        <dbReference type="ARBA" id="ARBA00022478"/>
    </source>
</evidence>
<comment type="function">
    <text evidence="9">Sigma factors are initiation factors that promote the attachment of RNA polymerase to specific initiation sites and are then released.</text>
</comment>
<evidence type="ECO:0000256" key="8">
    <source>
        <dbReference type="ARBA" id="ARBA00023163"/>
    </source>
</evidence>
<dbReference type="GO" id="GO:0016779">
    <property type="term" value="F:nucleotidyltransferase activity"/>
    <property type="evidence" value="ECO:0007669"/>
    <property type="project" value="UniProtKB-KW"/>
</dbReference>
<keyword evidence="6 9" id="KW-0731">Sigma factor</keyword>
<evidence type="ECO:0000256" key="4">
    <source>
        <dbReference type="ARBA" id="ARBA00022695"/>
    </source>
</evidence>
<dbReference type="Proteomes" id="UP000197215">
    <property type="component" value="Unassembled WGS sequence"/>
</dbReference>
<dbReference type="InterPro" id="IPR000394">
    <property type="entry name" value="RNA_pol_sigma_54"/>
</dbReference>
<dbReference type="NCBIfam" id="TIGR02395">
    <property type="entry name" value="rpoN_sigma"/>
    <property type="match status" value="1"/>
</dbReference>
<dbReference type="PROSITE" id="PS00718">
    <property type="entry name" value="SIGMA54_2"/>
    <property type="match status" value="1"/>
</dbReference>
<keyword evidence="7 9" id="KW-0238">DNA-binding</keyword>
<dbReference type="Gene3D" id="1.10.10.60">
    <property type="entry name" value="Homeodomain-like"/>
    <property type="match status" value="1"/>
</dbReference>
<reference evidence="12 13" key="1">
    <citation type="submission" date="2017-06" db="EMBL/GenBank/DDBJ databases">
        <authorList>
            <person name="Kim H.J."/>
            <person name="Triplett B.A."/>
        </authorList>
    </citation>
    <scope>NUCLEOTIDE SEQUENCE [LARGE SCALE GENOMIC DNA]</scope>
    <source>
        <strain evidence="12 13">MWH-VicM1</strain>
    </source>
</reference>
<evidence type="ECO:0000256" key="5">
    <source>
        <dbReference type="ARBA" id="ARBA00023015"/>
    </source>
</evidence>
<keyword evidence="8 9" id="KW-0804">Transcription</keyword>
<dbReference type="PANTHER" id="PTHR32248:SF4">
    <property type="entry name" value="RNA POLYMERASE SIGMA-54 FACTOR"/>
    <property type="match status" value="1"/>
</dbReference>
<comment type="similarity">
    <text evidence="1 9">Belongs to the sigma-54 factor family.</text>
</comment>
<dbReference type="Gene3D" id="1.10.10.1330">
    <property type="entry name" value="RNA polymerase sigma-54 factor, core-binding domain"/>
    <property type="match status" value="1"/>
</dbReference>
<evidence type="ECO:0000313" key="13">
    <source>
        <dbReference type="Proteomes" id="UP000197215"/>
    </source>
</evidence>
<dbReference type="GO" id="GO:0003677">
    <property type="term" value="F:DNA binding"/>
    <property type="evidence" value="ECO:0007669"/>
    <property type="project" value="UniProtKB-KW"/>
</dbReference>
<dbReference type="InterPro" id="IPR007634">
    <property type="entry name" value="RNA_pol_sigma_54_DNA-bd"/>
</dbReference>
<dbReference type="GO" id="GO:0016987">
    <property type="term" value="F:sigma factor activity"/>
    <property type="evidence" value="ECO:0007669"/>
    <property type="project" value="UniProtKB-KW"/>
</dbReference>
<feature type="domain" description="RNA polymerase sigma factor 54 core-binding" evidence="11">
    <location>
        <begin position="88"/>
        <end position="285"/>
    </location>
</feature>
<proteinExistence type="inferred from homology"/>
<feature type="domain" description="RNA polymerase sigma factor 54 DNA-binding" evidence="10">
    <location>
        <begin position="301"/>
        <end position="457"/>
    </location>
</feature>
<dbReference type="Pfam" id="PF00309">
    <property type="entry name" value="Sigma54_AID"/>
    <property type="match status" value="1"/>
</dbReference>
<dbReference type="GO" id="GO:0006352">
    <property type="term" value="P:DNA-templated transcription initiation"/>
    <property type="evidence" value="ECO:0007669"/>
    <property type="project" value="InterPro"/>
</dbReference>
<evidence type="ECO:0000256" key="9">
    <source>
        <dbReference type="PIRNR" id="PIRNR000774"/>
    </source>
</evidence>
<keyword evidence="13" id="KW-1185">Reference proteome</keyword>
<dbReference type="PANTHER" id="PTHR32248">
    <property type="entry name" value="RNA POLYMERASE SIGMA-54 FACTOR"/>
    <property type="match status" value="1"/>
</dbReference>
<dbReference type="AlphaFoldDB" id="A0A212TEA5"/>
<sequence length="457" mass="51619">MKTSLNLRFSQNLTLTPQLQQSIKLLQLSAIELEQELIQAAEQNPLIEYQSESSTAPTDPISQLSHLSISSPRNHAEWDEEDDRFAKIKAPETLLDHLLGQIRVLRISDQEKALVGLLAGNLDDRGYLGTSLEELAEELSPYIDLEDGSELEQTKRALSRLQHLDPPGIGARDLAECLKLQLENFKDADQSNKSWQVAHTICQDYLEIMATRDWSRLKKILKISDAELESAVSLIKSLRHNPIEEFNEAVDSTLIPDVIIKKNNGVWVAVSNPDATPRISIHEEYAKVIRENKGRDGIEGINQKLQEARWLVKNVLQRSETILKVARAIVDRQQNFFNHGEIAMRPLVLREIADTIGMHESTVSRVTTQKYMATPMGCFEFKYFFGSQVSTDSGGSVSSTAIRALIKQLVEEENPLKPLSDTQIVDLLAQKSFVVARRTIAKYRESLRIPAVHLRRK</sequence>
<evidence type="ECO:0000313" key="12">
    <source>
        <dbReference type="EMBL" id="SNC64362.1"/>
    </source>
</evidence>
<keyword evidence="2 9" id="KW-0240">DNA-directed RNA polymerase</keyword>
<dbReference type="InterPro" id="IPR007046">
    <property type="entry name" value="RNA_pol_sigma_54_core-bd"/>
</dbReference>
<evidence type="ECO:0000259" key="11">
    <source>
        <dbReference type="Pfam" id="PF04963"/>
    </source>
</evidence>
<evidence type="ECO:0000259" key="10">
    <source>
        <dbReference type="Pfam" id="PF04552"/>
    </source>
</evidence>
<dbReference type="PRINTS" id="PR00045">
    <property type="entry name" value="SIGMA54FCT"/>
</dbReference>
<accession>A0A212TEA5</accession>